<keyword evidence="8" id="KW-0520">NAD</keyword>
<name>A0A6N8HF43_9FLAO</name>
<sequence length="355" mass="39473">MQAIQTPHYPILFNNDCYSFLQETITPDKYSKVFVVADSNTSQLCLPNFLAQLATEVEIEILEIDAGEINKTIETCTQLWYALTEMGGDRKSIMINVGGGMITDLGGFVSSTFKRGIDFINVPTSLLAMVDASVGGKTGVDLGPIKNQVGVISNPIAVLMDINYLGTLPQNEMRAGLAEMLKHGLICDKTYWEKFLDLNELTTDDLQQLIYESIIIKNNVVTQDPTEKGLRKILNFGHTLGHAIESYHLDAEEKTTLLHGEAIAIGMVLESYISFKKDLLTLNEYTQIKEVITSIFGKTEFNQTDIENVMKLLSHDKKSEFGEVLFVVLNGIGKASFNEPVNNELITEAFHDYLA</sequence>
<evidence type="ECO:0000256" key="3">
    <source>
        <dbReference type="ARBA" id="ARBA00001947"/>
    </source>
</evidence>
<comment type="cofactor">
    <cofactor evidence="3">
        <name>Zn(2+)</name>
        <dbReference type="ChEBI" id="CHEBI:29105"/>
    </cofactor>
</comment>
<evidence type="ECO:0000256" key="5">
    <source>
        <dbReference type="ARBA" id="ARBA00022723"/>
    </source>
</evidence>
<dbReference type="PANTHER" id="PTHR43622">
    <property type="entry name" value="3-DEHYDROQUINATE SYNTHASE"/>
    <property type="match status" value="1"/>
</dbReference>
<dbReference type="RefSeq" id="WP_157483542.1">
    <property type="nucleotide sequence ID" value="NZ_WOWP01000045.1"/>
</dbReference>
<evidence type="ECO:0000256" key="6">
    <source>
        <dbReference type="ARBA" id="ARBA00022741"/>
    </source>
</evidence>
<proteinExistence type="predicted"/>
<feature type="domain" description="3-dehydroquinate synthase N-terminal" evidence="12">
    <location>
        <begin position="63"/>
        <end position="174"/>
    </location>
</feature>
<comment type="cofactor">
    <cofactor evidence="2">
        <name>Co(2+)</name>
        <dbReference type="ChEBI" id="CHEBI:48828"/>
    </cofactor>
</comment>
<organism evidence="14 15">
    <name type="scientific">Flavobacterium rakeshii</name>
    <dbReference type="NCBI Taxonomy" id="1038845"/>
    <lineage>
        <taxon>Bacteria</taxon>
        <taxon>Pseudomonadati</taxon>
        <taxon>Bacteroidota</taxon>
        <taxon>Flavobacteriia</taxon>
        <taxon>Flavobacteriales</taxon>
        <taxon>Flavobacteriaceae</taxon>
        <taxon>Flavobacterium</taxon>
    </lineage>
</organism>
<evidence type="ECO:0000256" key="9">
    <source>
        <dbReference type="ARBA" id="ARBA00023239"/>
    </source>
</evidence>
<keyword evidence="15" id="KW-1185">Reference proteome</keyword>
<reference evidence="14 15" key="1">
    <citation type="submission" date="2019-12" db="EMBL/GenBank/DDBJ databases">
        <authorList>
            <person name="Sun J.-Q."/>
        </authorList>
    </citation>
    <scope>NUCLEOTIDE SEQUENCE [LARGE SCALE GENOMIC DNA]</scope>
    <source>
        <strain evidence="14 15">JCM 17928</strain>
    </source>
</reference>
<dbReference type="Gene3D" id="1.20.1090.10">
    <property type="entry name" value="Dehydroquinate synthase-like - alpha domain"/>
    <property type="match status" value="1"/>
</dbReference>
<dbReference type="OrthoDB" id="9806583at2"/>
<evidence type="ECO:0000256" key="8">
    <source>
        <dbReference type="ARBA" id="ARBA00023027"/>
    </source>
</evidence>
<dbReference type="FunFam" id="3.40.50.1970:FF:000007">
    <property type="entry name" value="Pentafunctional AROM polypeptide"/>
    <property type="match status" value="1"/>
</dbReference>
<dbReference type="GO" id="GO:0003856">
    <property type="term" value="F:3-dehydroquinate synthase activity"/>
    <property type="evidence" value="ECO:0007669"/>
    <property type="project" value="UniProtKB-UniRule"/>
</dbReference>
<evidence type="ECO:0000313" key="14">
    <source>
        <dbReference type="EMBL" id="MUV04335.1"/>
    </source>
</evidence>
<evidence type="ECO:0000313" key="15">
    <source>
        <dbReference type="Proteomes" id="UP000433945"/>
    </source>
</evidence>
<evidence type="ECO:0000259" key="12">
    <source>
        <dbReference type="Pfam" id="PF01761"/>
    </source>
</evidence>
<accession>A0A6N8HF43</accession>
<dbReference type="GO" id="GO:0009423">
    <property type="term" value="P:chorismate biosynthetic process"/>
    <property type="evidence" value="ECO:0007669"/>
    <property type="project" value="UniProtKB-UniRule"/>
</dbReference>
<dbReference type="Pfam" id="PF24621">
    <property type="entry name" value="DHQS_C"/>
    <property type="match status" value="1"/>
</dbReference>
<dbReference type="CDD" id="cd08195">
    <property type="entry name" value="DHQS"/>
    <property type="match status" value="1"/>
</dbReference>
<comment type="cofactor">
    <cofactor evidence="1">
        <name>NAD(+)</name>
        <dbReference type="ChEBI" id="CHEBI:57540"/>
    </cofactor>
</comment>
<evidence type="ECO:0000256" key="4">
    <source>
        <dbReference type="ARBA" id="ARBA00003485"/>
    </source>
</evidence>
<comment type="caution">
    <text evidence="14">The sequence shown here is derived from an EMBL/GenBank/DDBJ whole genome shotgun (WGS) entry which is preliminary data.</text>
</comment>
<dbReference type="GO" id="GO:0000166">
    <property type="term" value="F:nucleotide binding"/>
    <property type="evidence" value="ECO:0007669"/>
    <property type="project" value="UniProtKB-KW"/>
</dbReference>
<comment type="function">
    <text evidence="4">Catalyzes the conversion of 3-deoxy-D-arabino-heptulosonate 7-phosphate (DAHP) to dehydroquinate (DHQ).</text>
</comment>
<dbReference type="PIRSF" id="PIRSF001455">
    <property type="entry name" value="DHQ_synth"/>
    <property type="match status" value="1"/>
</dbReference>
<evidence type="ECO:0000259" key="13">
    <source>
        <dbReference type="Pfam" id="PF24621"/>
    </source>
</evidence>
<evidence type="ECO:0000256" key="1">
    <source>
        <dbReference type="ARBA" id="ARBA00001911"/>
    </source>
</evidence>
<dbReference type="GO" id="GO:0005737">
    <property type="term" value="C:cytoplasm"/>
    <property type="evidence" value="ECO:0007669"/>
    <property type="project" value="InterPro"/>
</dbReference>
<dbReference type="InterPro" id="IPR016037">
    <property type="entry name" value="DHQ_synth_AroB"/>
</dbReference>
<dbReference type="GO" id="GO:0009073">
    <property type="term" value="P:aromatic amino acid family biosynthetic process"/>
    <property type="evidence" value="ECO:0007669"/>
    <property type="project" value="InterPro"/>
</dbReference>
<dbReference type="InterPro" id="IPR030960">
    <property type="entry name" value="DHQS/DOIS_N"/>
</dbReference>
<dbReference type="PANTHER" id="PTHR43622:SF1">
    <property type="entry name" value="3-DEHYDROQUINATE SYNTHASE"/>
    <property type="match status" value="1"/>
</dbReference>
<dbReference type="GO" id="GO:0046872">
    <property type="term" value="F:metal ion binding"/>
    <property type="evidence" value="ECO:0007669"/>
    <property type="project" value="UniProtKB-KW"/>
</dbReference>
<dbReference type="Proteomes" id="UP000433945">
    <property type="component" value="Unassembled WGS sequence"/>
</dbReference>
<dbReference type="InterPro" id="IPR056179">
    <property type="entry name" value="DHQS_C"/>
</dbReference>
<keyword evidence="6" id="KW-0547">Nucleotide-binding</keyword>
<gene>
    <name evidence="14" type="primary">aroB</name>
    <name evidence="14" type="ORF">GN157_11510</name>
</gene>
<dbReference type="EMBL" id="WOWP01000045">
    <property type="protein sequence ID" value="MUV04335.1"/>
    <property type="molecule type" value="Genomic_DNA"/>
</dbReference>
<dbReference type="AlphaFoldDB" id="A0A6N8HF43"/>
<dbReference type="EC" id="4.2.3.4" evidence="11"/>
<keyword evidence="10" id="KW-0170">Cobalt</keyword>
<evidence type="ECO:0000256" key="10">
    <source>
        <dbReference type="ARBA" id="ARBA00023285"/>
    </source>
</evidence>
<keyword evidence="7" id="KW-0862">Zinc</keyword>
<dbReference type="InterPro" id="IPR030963">
    <property type="entry name" value="DHQ_synth_fam"/>
</dbReference>
<dbReference type="NCBIfam" id="TIGR01357">
    <property type="entry name" value="aroB"/>
    <property type="match status" value="1"/>
</dbReference>
<keyword evidence="5" id="KW-0479">Metal-binding</keyword>
<evidence type="ECO:0000256" key="2">
    <source>
        <dbReference type="ARBA" id="ARBA00001941"/>
    </source>
</evidence>
<protein>
    <recommendedName>
        <fullName evidence="11">3-dehydroquinate synthase</fullName>
        <ecNumber evidence="11">4.2.3.4</ecNumber>
    </recommendedName>
</protein>
<feature type="domain" description="3-dehydroquinate synthase C-terminal" evidence="13">
    <location>
        <begin position="176"/>
        <end position="319"/>
    </location>
</feature>
<evidence type="ECO:0000256" key="11">
    <source>
        <dbReference type="NCBIfam" id="TIGR01357"/>
    </source>
</evidence>
<dbReference type="InterPro" id="IPR050071">
    <property type="entry name" value="Dehydroquinate_synthase"/>
</dbReference>
<keyword evidence="9 14" id="KW-0456">Lyase</keyword>
<dbReference type="SUPFAM" id="SSF56796">
    <property type="entry name" value="Dehydroquinate synthase-like"/>
    <property type="match status" value="1"/>
</dbReference>
<dbReference type="Gene3D" id="3.40.50.1970">
    <property type="match status" value="1"/>
</dbReference>
<dbReference type="Pfam" id="PF01761">
    <property type="entry name" value="DHQ_synthase"/>
    <property type="match status" value="1"/>
</dbReference>
<evidence type="ECO:0000256" key="7">
    <source>
        <dbReference type="ARBA" id="ARBA00022833"/>
    </source>
</evidence>